<dbReference type="EMBL" id="JBHSJF010000003">
    <property type="protein sequence ID" value="MFC5067111.1"/>
    <property type="molecule type" value="Genomic_DNA"/>
</dbReference>
<dbReference type="InterPro" id="IPR001020">
    <property type="entry name" value="PTS_HPr_His_P_site"/>
</dbReference>
<evidence type="ECO:0000256" key="5">
    <source>
        <dbReference type="ARBA" id="ARBA00033055"/>
    </source>
</evidence>
<dbReference type="InterPro" id="IPR050399">
    <property type="entry name" value="HPr"/>
</dbReference>
<sequence length="102" mass="10618">MIRSFALPNFGGLHARPAVKLTMLAKSFDASIEMSARDDGKWVDAKSVLRVMGLRIGPGDTFHFRAGGADAETALSAIAALAERSFDEPGGGETAGSPDNAP</sequence>
<accession>A0ABV9YWV4</accession>
<comment type="function">
    <text evidence="1">General (non sugar-specific) component of the phosphoenolpyruvate-dependent sugar phosphotransferase system (sugar PTS). This major carbohydrate active-transport system catalyzes the phosphorylation of incoming sugar substrates concomitantly with their translocation across the cell membrane. The phosphoryl group from phosphoenolpyruvate (PEP) is transferred to the phosphoryl carrier protein HPr by enzyme I. Phospho-HPr then transfers it to the PTS EIIA domain.</text>
</comment>
<dbReference type="InterPro" id="IPR035895">
    <property type="entry name" value="HPr-like_sf"/>
</dbReference>
<protein>
    <recommendedName>
        <fullName evidence="2">Phosphocarrier protein HPr</fullName>
    </recommendedName>
    <alternativeName>
        <fullName evidence="5">Histidine-containing protein</fullName>
    </alternativeName>
</protein>
<dbReference type="NCBIfam" id="TIGR01003">
    <property type="entry name" value="PTS_HPr_family"/>
    <property type="match status" value="1"/>
</dbReference>
<gene>
    <name evidence="7" type="ORF">ACFPFW_03670</name>
</gene>
<reference evidence="8" key="1">
    <citation type="journal article" date="2019" name="Int. J. Syst. Evol. Microbiol.">
        <title>The Global Catalogue of Microorganisms (GCM) 10K type strain sequencing project: providing services to taxonomists for standard genome sequencing and annotation.</title>
        <authorList>
            <consortium name="The Broad Institute Genomics Platform"/>
            <consortium name="The Broad Institute Genome Sequencing Center for Infectious Disease"/>
            <person name="Wu L."/>
            <person name="Ma J."/>
        </authorList>
    </citation>
    <scope>NUCLEOTIDE SEQUENCE [LARGE SCALE GENOMIC DNA]</scope>
    <source>
        <strain evidence="8">CGMCC 1.16444</strain>
    </source>
</reference>
<dbReference type="PROSITE" id="PS00369">
    <property type="entry name" value="PTS_HPR_HIS"/>
    <property type="match status" value="1"/>
</dbReference>
<feature type="domain" description="HPr" evidence="6">
    <location>
        <begin position="1"/>
        <end position="89"/>
    </location>
</feature>
<name>A0ABV9YWV4_9HYPH</name>
<dbReference type="PROSITE" id="PS51350">
    <property type="entry name" value="PTS_HPR_DOM"/>
    <property type="match status" value="1"/>
</dbReference>
<evidence type="ECO:0000259" key="6">
    <source>
        <dbReference type="PROSITE" id="PS51350"/>
    </source>
</evidence>
<dbReference type="Gene3D" id="3.30.1340.10">
    <property type="entry name" value="HPr-like"/>
    <property type="match status" value="1"/>
</dbReference>
<dbReference type="Pfam" id="PF00381">
    <property type="entry name" value="PTS-HPr"/>
    <property type="match status" value="1"/>
</dbReference>
<evidence type="ECO:0000256" key="2">
    <source>
        <dbReference type="ARBA" id="ARBA00020422"/>
    </source>
</evidence>
<dbReference type="PANTHER" id="PTHR33705:SF1">
    <property type="entry name" value="PHOSPHOCARRIER PROTEIN HPR"/>
    <property type="match status" value="1"/>
</dbReference>
<dbReference type="Proteomes" id="UP001595796">
    <property type="component" value="Unassembled WGS sequence"/>
</dbReference>
<dbReference type="InterPro" id="IPR000032">
    <property type="entry name" value="HPr-like"/>
</dbReference>
<evidence type="ECO:0000256" key="1">
    <source>
        <dbReference type="ARBA" id="ARBA00003681"/>
    </source>
</evidence>
<dbReference type="SUPFAM" id="SSF55594">
    <property type="entry name" value="HPr-like"/>
    <property type="match status" value="1"/>
</dbReference>
<dbReference type="RefSeq" id="WP_114957504.1">
    <property type="nucleotide sequence ID" value="NZ_JBHSJF010000003.1"/>
</dbReference>
<dbReference type="PANTHER" id="PTHR33705">
    <property type="entry name" value="PHOSPHOCARRIER PROTEIN HPR"/>
    <property type="match status" value="1"/>
</dbReference>
<proteinExistence type="predicted"/>
<keyword evidence="3" id="KW-0813">Transport</keyword>
<evidence type="ECO:0000256" key="4">
    <source>
        <dbReference type="ARBA" id="ARBA00022597"/>
    </source>
</evidence>
<evidence type="ECO:0000313" key="7">
    <source>
        <dbReference type="EMBL" id="MFC5067111.1"/>
    </source>
</evidence>
<evidence type="ECO:0000256" key="3">
    <source>
        <dbReference type="ARBA" id="ARBA00022448"/>
    </source>
</evidence>
<evidence type="ECO:0000313" key="8">
    <source>
        <dbReference type="Proteomes" id="UP001595796"/>
    </source>
</evidence>
<organism evidence="7 8">
    <name type="scientific">Flaviflagellibacter deserti</name>
    <dbReference type="NCBI Taxonomy" id="2267266"/>
    <lineage>
        <taxon>Bacteria</taxon>
        <taxon>Pseudomonadati</taxon>
        <taxon>Pseudomonadota</taxon>
        <taxon>Alphaproteobacteria</taxon>
        <taxon>Hyphomicrobiales</taxon>
        <taxon>Flaviflagellibacter</taxon>
    </lineage>
</organism>
<comment type="caution">
    <text evidence="7">The sequence shown here is derived from an EMBL/GenBank/DDBJ whole genome shotgun (WGS) entry which is preliminary data.</text>
</comment>
<keyword evidence="4" id="KW-0762">Sugar transport</keyword>
<dbReference type="CDD" id="cd00367">
    <property type="entry name" value="PTS-HPr_like"/>
    <property type="match status" value="1"/>
</dbReference>
<keyword evidence="8" id="KW-1185">Reference proteome</keyword>
<dbReference type="PRINTS" id="PR00107">
    <property type="entry name" value="PHOSPHOCPHPR"/>
</dbReference>